<dbReference type="PANTHER" id="PTHR43738:SF1">
    <property type="entry name" value="HEMIN TRANSPORT SYSTEM PERMEASE PROTEIN HRTB-RELATED"/>
    <property type="match status" value="1"/>
</dbReference>
<dbReference type="GO" id="GO:0005886">
    <property type="term" value="C:plasma membrane"/>
    <property type="evidence" value="ECO:0007669"/>
    <property type="project" value="UniProtKB-SubCell"/>
</dbReference>
<feature type="domain" description="ABC3 transporter permease C-terminal" evidence="8">
    <location>
        <begin position="235"/>
        <end position="344"/>
    </location>
</feature>
<evidence type="ECO:0000313" key="9">
    <source>
        <dbReference type="EMBL" id="SFG77995.1"/>
    </source>
</evidence>
<dbReference type="InterPro" id="IPR003838">
    <property type="entry name" value="ABC3_permease_C"/>
</dbReference>
<sequence length="352" mass="36715">MFLGTKEIRHARGRFGLITSVVGLITLLLIMLTGLTNGLGKENTSALENLGADRIIFHTPSGKPSFSDSEVTQEELTYWAQVPGVEEAEALGVAQTRLEARSGEAEPIALFAREGISGVELPTDVAEELGLSTGDAVRLNGQDLRISDSTKNYGSYSHLPVAVVGLDTWAKLHHSDAAGTVLLVRGELDNSAWDEAATHAPTKDAGKSSAATLKQAFGALPAYQAERSSLVSMQGFLYVISALVTISFLTVWTMQRSRELSVLRALGAPLPYLFKDALGQAAVVLGLGVLAGATLGTALGVLATRSPVPFDLSAAAVLIPSMGIWVLGLGGAVLATRSINSLNPVSALGGVA</sequence>
<feature type="transmembrane region" description="Helical" evidence="7">
    <location>
        <begin position="235"/>
        <end position="254"/>
    </location>
</feature>
<keyword evidence="6 7" id="KW-0472">Membrane</keyword>
<dbReference type="AlphaFoldDB" id="A0A1I2ULJ1"/>
<dbReference type="Proteomes" id="UP000199065">
    <property type="component" value="Unassembled WGS sequence"/>
</dbReference>
<organism evidence="9 10">
    <name type="scientific">Corynebacterium spheniscorum</name>
    <dbReference type="NCBI Taxonomy" id="185761"/>
    <lineage>
        <taxon>Bacteria</taxon>
        <taxon>Bacillati</taxon>
        <taxon>Actinomycetota</taxon>
        <taxon>Actinomycetes</taxon>
        <taxon>Mycobacteriales</taxon>
        <taxon>Corynebacteriaceae</taxon>
        <taxon>Corynebacterium</taxon>
    </lineage>
</organism>
<name>A0A1I2ULJ1_9CORY</name>
<keyword evidence="5 7" id="KW-1133">Transmembrane helix</keyword>
<feature type="transmembrane region" description="Helical" evidence="7">
    <location>
        <begin position="15"/>
        <end position="35"/>
    </location>
</feature>
<evidence type="ECO:0000256" key="1">
    <source>
        <dbReference type="ARBA" id="ARBA00004651"/>
    </source>
</evidence>
<comment type="subcellular location">
    <subcellularLocation>
        <location evidence="1">Cell membrane</location>
        <topology evidence="1">Multi-pass membrane protein</topology>
    </subcellularLocation>
</comment>
<dbReference type="EMBL" id="FOPJ01000014">
    <property type="protein sequence ID" value="SFG77995.1"/>
    <property type="molecule type" value="Genomic_DNA"/>
</dbReference>
<feature type="transmembrane region" description="Helical" evidence="7">
    <location>
        <begin position="314"/>
        <end position="335"/>
    </location>
</feature>
<keyword evidence="10" id="KW-1185">Reference proteome</keyword>
<evidence type="ECO:0000256" key="4">
    <source>
        <dbReference type="ARBA" id="ARBA00022692"/>
    </source>
</evidence>
<keyword evidence="3" id="KW-1003">Cell membrane</keyword>
<proteinExistence type="predicted"/>
<dbReference type="Pfam" id="PF02687">
    <property type="entry name" value="FtsX"/>
    <property type="match status" value="1"/>
</dbReference>
<evidence type="ECO:0000313" key="10">
    <source>
        <dbReference type="Proteomes" id="UP000199065"/>
    </source>
</evidence>
<evidence type="ECO:0000256" key="7">
    <source>
        <dbReference type="SAM" id="Phobius"/>
    </source>
</evidence>
<protein>
    <submittedName>
        <fullName evidence="9">Putative ABC transport system permease protein</fullName>
    </submittedName>
</protein>
<dbReference type="RefSeq" id="WP_092286806.1">
    <property type="nucleotide sequence ID" value="NZ_FOPJ01000014.1"/>
</dbReference>
<feature type="transmembrane region" description="Helical" evidence="7">
    <location>
        <begin position="281"/>
        <end position="302"/>
    </location>
</feature>
<evidence type="ECO:0000256" key="3">
    <source>
        <dbReference type="ARBA" id="ARBA00022475"/>
    </source>
</evidence>
<evidence type="ECO:0000256" key="6">
    <source>
        <dbReference type="ARBA" id="ARBA00023136"/>
    </source>
</evidence>
<accession>A0A1I2ULJ1</accession>
<gene>
    <name evidence="9" type="ORF">SAMN05660282_01936</name>
</gene>
<dbReference type="PANTHER" id="PTHR43738">
    <property type="entry name" value="ABC TRANSPORTER, MEMBRANE PROTEIN"/>
    <property type="match status" value="1"/>
</dbReference>
<keyword evidence="2" id="KW-0813">Transport</keyword>
<evidence type="ECO:0000256" key="2">
    <source>
        <dbReference type="ARBA" id="ARBA00022448"/>
    </source>
</evidence>
<dbReference type="STRING" id="185761.SAMN05660282_01936"/>
<keyword evidence="4 7" id="KW-0812">Transmembrane</keyword>
<dbReference type="InterPro" id="IPR051125">
    <property type="entry name" value="ABC-4/HrtB_transporter"/>
</dbReference>
<dbReference type="OrthoDB" id="5242186at2"/>
<reference evidence="9 10" key="1">
    <citation type="submission" date="2016-10" db="EMBL/GenBank/DDBJ databases">
        <authorList>
            <person name="de Groot N.N."/>
        </authorList>
    </citation>
    <scope>NUCLEOTIDE SEQUENCE [LARGE SCALE GENOMIC DNA]</scope>
    <source>
        <strain>J11</strain>
        <strain evidence="10">PG 39</strain>
    </source>
</reference>
<evidence type="ECO:0000256" key="5">
    <source>
        <dbReference type="ARBA" id="ARBA00022989"/>
    </source>
</evidence>
<evidence type="ECO:0000259" key="8">
    <source>
        <dbReference type="Pfam" id="PF02687"/>
    </source>
</evidence>